<dbReference type="SUPFAM" id="SSF51735">
    <property type="entry name" value="NAD(P)-binding Rossmann-fold domains"/>
    <property type="match status" value="1"/>
</dbReference>
<evidence type="ECO:0000256" key="3">
    <source>
        <dbReference type="ARBA" id="ARBA00022833"/>
    </source>
</evidence>
<dbReference type="EMBL" id="FCOC02000007">
    <property type="protein sequence ID" value="SAL31732.1"/>
    <property type="molecule type" value="Genomic_DNA"/>
</dbReference>
<keyword evidence="3 5" id="KW-0862">Zinc</keyword>
<dbReference type="InterPro" id="IPR013154">
    <property type="entry name" value="ADH-like_N"/>
</dbReference>
<evidence type="ECO:0000256" key="2">
    <source>
        <dbReference type="ARBA" id="ARBA00022723"/>
    </source>
</evidence>
<protein>
    <submittedName>
        <fullName evidence="7">Alcohol dehydrogenase</fullName>
    </submittedName>
</protein>
<dbReference type="InterPro" id="IPR020843">
    <property type="entry name" value="ER"/>
</dbReference>
<dbReference type="Pfam" id="PF08240">
    <property type="entry name" value="ADH_N"/>
    <property type="match status" value="1"/>
</dbReference>
<evidence type="ECO:0000256" key="1">
    <source>
        <dbReference type="ARBA" id="ARBA00001947"/>
    </source>
</evidence>
<feature type="domain" description="Enoyl reductase (ER)" evidence="6">
    <location>
        <begin position="8"/>
        <end position="345"/>
    </location>
</feature>
<name>A0A158GI77_CABSO</name>
<dbReference type="GO" id="GO:0008270">
    <property type="term" value="F:zinc ion binding"/>
    <property type="evidence" value="ECO:0007669"/>
    <property type="project" value="InterPro"/>
</dbReference>
<dbReference type="PROSITE" id="PS00059">
    <property type="entry name" value="ADH_ZINC"/>
    <property type="match status" value="1"/>
</dbReference>
<dbReference type="FunFam" id="3.40.50.720:FF:000022">
    <property type="entry name" value="Cinnamyl alcohol dehydrogenase"/>
    <property type="match status" value="1"/>
</dbReference>
<evidence type="ECO:0000256" key="5">
    <source>
        <dbReference type="RuleBase" id="RU361277"/>
    </source>
</evidence>
<dbReference type="InterPro" id="IPR036291">
    <property type="entry name" value="NAD(P)-bd_dom_sf"/>
</dbReference>
<keyword evidence="2 5" id="KW-0479">Metal-binding</keyword>
<dbReference type="GO" id="GO:0008106">
    <property type="term" value="F:alcohol dehydrogenase (NADP+) activity"/>
    <property type="evidence" value="ECO:0007669"/>
    <property type="project" value="UniProtKB-ARBA"/>
</dbReference>
<evidence type="ECO:0000313" key="8">
    <source>
        <dbReference type="Proteomes" id="UP000054893"/>
    </source>
</evidence>
<dbReference type="InterPro" id="IPR029752">
    <property type="entry name" value="D-isomer_DH_CS1"/>
</dbReference>
<dbReference type="InterPro" id="IPR013149">
    <property type="entry name" value="ADH-like_C"/>
</dbReference>
<dbReference type="AlphaFoldDB" id="A0A158GI77"/>
<evidence type="ECO:0000256" key="4">
    <source>
        <dbReference type="ARBA" id="ARBA00023002"/>
    </source>
</evidence>
<dbReference type="RefSeq" id="WP_060856055.1">
    <property type="nucleotide sequence ID" value="NZ_FCOC02000007.1"/>
</dbReference>
<dbReference type="Gene3D" id="3.90.180.10">
    <property type="entry name" value="Medium-chain alcohol dehydrogenases, catalytic domain"/>
    <property type="match status" value="1"/>
</dbReference>
<dbReference type="InterPro" id="IPR002328">
    <property type="entry name" value="ADH_Zn_CS"/>
</dbReference>
<dbReference type="Gene3D" id="3.40.50.720">
    <property type="entry name" value="NAD(P)-binding Rossmann-like Domain"/>
    <property type="match status" value="1"/>
</dbReference>
<comment type="similarity">
    <text evidence="5">Belongs to the zinc-containing alcohol dehydrogenase family.</text>
</comment>
<evidence type="ECO:0000313" key="7">
    <source>
        <dbReference type="EMBL" id="SAL31732.1"/>
    </source>
</evidence>
<dbReference type="PROSITE" id="PS00065">
    <property type="entry name" value="D_2_HYDROXYACID_DH_1"/>
    <property type="match status" value="1"/>
</dbReference>
<dbReference type="InterPro" id="IPR011032">
    <property type="entry name" value="GroES-like_sf"/>
</dbReference>
<comment type="cofactor">
    <cofactor evidence="1 5">
        <name>Zn(2+)</name>
        <dbReference type="ChEBI" id="CHEBI:29105"/>
    </cofactor>
</comment>
<organism evidence="7 8">
    <name type="scientific">Caballeronia sordidicola</name>
    <name type="common">Burkholderia sordidicola</name>
    <dbReference type="NCBI Taxonomy" id="196367"/>
    <lineage>
        <taxon>Bacteria</taxon>
        <taxon>Pseudomonadati</taxon>
        <taxon>Pseudomonadota</taxon>
        <taxon>Betaproteobacteria</taxon>
        <taxon>Burkholderiales</taxon>
        <taxon>Burkholderiaceae</taxon>
        <taxon>Caballeronia</taxon>
    </lineage>
</organism>
<keyword evidence="4" id="KW-0560">Oxidoreductase</keyword>
<dbReference type="PANTHER" id="PTHR42683">
    <property type="entry name" value="ALDEHYDE REDUCTASE"/>
    <property type="match status" value="1"/>
</dbReference>
<dbReference type="InterPro" id="IPR047109">
    <property type="entry name" value="CAD-like"/>
</dbReference>
<dbReference type="SUPFAM" id="SSF50129">
    <property type="entry name" value="GroES-like"/>
    <property type="match status" value="1"/>
</dbReference>
<gene>
    <name evidence="7" type="ORF">AWB64_02887</name>
</gene>
<accession>A0A158GI77</accession>
<dbReference type="OrthoDB" id="9771084at2"/>
<dbReference type="SMART" id="SM00829">
    <property type="entry name" value="PKS_ER"/>
    <property type="match status" value="1"/>
</dbReference>
<reference evidence="7 8" key="1">
    <citation type="submission" date="2016-01" db="EMBL/GenBank/DDBJ databases">
        <authorList>
            <person name="Oliw E.H."/>
        </authorList>
    </citation>
    <scope>NUCLEOTIDE SEQUENCE [LARGE SCALE GENOMIC DNA]</scope>
    <source>
        <strain evidence="7">LMG 22029</strain>
    </source>
</reference>
<dbReference type="Pfam" id="PF00107">
    <property type="entry name" value="ADH_zinc_N"/>
    <property type="match status" value="1"/>
</dbReference>
<sequence length="352" mass="38104">MYKTHAYAARSATTPLSPFEFERRELTAHDVRIDILFCGVCHSDLHTARSEWAGTVYPNVPGHEIVGRVVEVGSEVSKFKVGQLAGVGCMVDSCRTCPSCQEGLEQYCEGPGGFVGTYNAPDKHTGGVTYGGYSTQIVVDEAFTLHIPENLELAAVAPLLCAGITTYSPLRHWNIQPGQKVGIVGLGGLGHMGVKIAAALGAHVVLFTTSQSKVEDAKRLGAHDVVISKDADQMAKHANSFDYILNTVAASHDLDAFVTLLKRDGAMTLVGVPEHPHPSPSIGNLIFKRRSLAGSLIGGIEETQEMLDFCGKHGITSDIEMIRMDEINTAYDRMLKSDVKYRFVIDMSSIKQ</sequence>
<proteinExistence type="inferred from homology"/>
<evidence type="ECO:0000259" key="6">
    <source>
        <dbReference type="SMART" id="SM00829"/>
    </source>
</evidence>
<dbReference type="Proteomes" id="UP000054893">
    <property type="component" value="Unassembled WGS sequence"/>
</dbReference>
<dbReference type="CDD" id="cd05283">
    <property type="entry name" value="CAD1"/>
    <property type="match status" value="1"/>
</dbReference>